<protein>
    <submittedName>
        <fullName evidence="2">Redoxin family protein</fullName>
    </submittedName>
</protein>
<dbReference type="PANTHER" id="PTHR42852:SF13">
    <property type="entry name" value="PROTEIN DIPZ"/>
    <property type="match status" value="1"/>
</dbReference>
<sequence length="195" mass="22498">MKINYTFAALLTALFLFTGCDSKSEIDQNLIANTKNNTPYVKKFVSKTFKLITTDGKIIELTSTEEGLDFKDYKGKKAILLDFFATWCPPCIKGLPVLKELREKYKDDFEIVSVLFEKEEDKPTSEIIEFIEKYGITYPITVGEENFKLAKDLDDVQRIPELFLFSKDGEFVKKFLGETDLETYEKYLKMAIGKK</sequence>
<dbReference type="InterPro" id="IPR036249">
    <property type="entry name" value="Thioredoxin-like_sf"/>
</dbReference>
<proteinExistence type="predicted"/>
<dbReference type="Pfam" id="PF08534">
    <property type="entry name" value="Redoxin"/>
    <property type="match status" value="1"/>
</dbReference>
<dbReference type="RefSeq" id="WP_152188956.1">
    <property type="nucleotide sequence ID" value="NZ_WFKI01000058.1"/>
</dbReference>
<name>A0A6L4WT57_9BACT</name>
<organism evidence="2 5">
    <name type="scientific">Poseidonibacter ostreae</name>
    <dbReference type="NCBI Taxonomy" id="2654171"/>
    <lineage>
        <taxon>Bacteria</taxon>
        <taxon>Pseudomonadati</taxon>
        <taxon>Campylobacterota</taxon>
        <taxon>Epsilonproteobacteria</taxon>
        <taxon>Campylobacterales</taxon>
        <taxon>Arcobacteraceae</taxon>
        <taxon>Poseidonibacter</taxon>
    </lineage>
</organism>
<dbReference type="Gene3D" id="3.40.30.10">
    <property type="entry name" value="Glutaredoxin"/>
    <property type="match status" value="1"/>
</dbReference>
<feature type="domain" description="Thioredoxin" evidence="1">
    <location>
        <begin position="40"/>
        <end position="193"/>
    </location>
</feature>
<evidence type="ECO:0000313" key="3">
    <source>
        <dbReference type="EMBL" id="KAB7891946.1"/>
    </source>
</evidence>
<dbReference type="InterPro" id="IPR013740">
    <property type="entry name" value="Redoxin"/>
</dbReference>
<dbReference type="PROSITE" id="PS51257">
    <property type="entry name" value="PROKAR_LIPOPROTEIN"/>
    <property type="match status" value="1"/>
</dbReference>
<dbReference type="PROSITE" id="PS51352">
    <property type="entry name" value="THIOREDOXIN_2"/>
    <property type="match status" value="1"/>
</dbReference>
<evidence type="ECO:0000259" key="1">
    <source>
        <dbReference type="PROSITE" id="PS51352"/>
    </source>
</evidence>
<dbReference type="Proteomes" id="UP000472839">
    <property type="component" value="Unassembled WGS sequence"/>
</dbReference>
<reference evidence="4 5" key="1">
    <citation type="submission" date="2019-10" db="EMBL/GenBank/DDBJ databases">
        <title>Poseidonibacter ostreae sp. nov., isolated from the gut of the Ostrea denselamellosa.</title>
        <authorList>
            <person name="Choi A."/>
        </authorList>
    </citation>
    <scope>NUCLEOTIDE SEQUENCE [LARGE SCALE GENOMIC DNA]</scope>
    <source>
        <strain evidence="2 5">SJOD-M-33</strain>
        <strain evidence="3 4">SJOD-M-5</strain>
    </source>
</reference>
<dbReference type="AlphaFoldDB" id="A0A6L4WT57"/>
<dbReference type="EMBL" id="WFKJ01000010">
    <property type="protein sequence ID" value="KAB7891946.1"/>
    <property type="molecule type" value="Genomic_DNA"/>
</dbReference>
<dbReference type="GO" id="GO:0016491">
    <property type="term" value="F:oxidoreductase activity"/>
    <property type="evidence" value="ECO:0007669"/>
    <property type="project" value="InterPro"/>
</dbReference>
<comment type="caution">
    <text evidence="2">The sequence shown here is derived from an EMBL/GenBank/DDBJ whole genome shotgun (WGS) entry which is preliminary data.</text>
</comment>
<dbReference type="EMBL" id="WFKK01000018">
    <property type="protein sequence ID" value="KAB7889013.1"/>
    <property type="molecule type" value="Genomic_DNA"/>
</dbReference>
<evidence type="ECO:0000313" key="4">
    <source>
        <dbReference type="Proteomes" id="UP000461010"/>
    </source>
</evidence>
<accession>A0A6L4WT57</accession>
<dbReference type="CDD" id="cd02966">
    <property type="entry name" value="TlpA_like_family"/>
    <property type="match status" value="1"/>
</dbReference>
<dbReference type="InterPro" id="IPR013766">
    <property type="entry name" value="Thioredoxin_domain"/>
</dbReference>
<evidence type="ECO:0000313" key="5">
    <source>
        <dbReference type="Proteomes" id="UP000472839"/>
    </source>
</evidence>
<dbReference type="PANTHER" id="PTHR42852">
    <property type="entry name" value="THIOL:DISULFIDE INTERCHANGE PROTEIN DSBE"/>
    <property type="match status" value="1"/>
</dbReference>
<keyword evidence="4" id="KW-1185">Reference proteome</keyword>
<dbReference type="InterPro" id="IPR050553">
    <property type="entry name" value="Thioredoxin_ResA/DsbE_sf"/>
</dbReference>
<dbReference type="Proteomes" id="UP000461010">
    <property type="component" value="Unassembled WGS sequence"/>
</dbReference>
<evidence type="ECO:0000313" key="2">
    <source>
        <dbReference type="EMBL" id="KAB7889013.1"/>
    </source>
</evidence>
<gene>
    <name evidence="3" type="ORF">GBG18_04980</name>
    <name evidence="2" type="ORF">GBG19_07430</name>
</gene>
<dbReference type="SUPFAM" id="SSF52833">
    <property type="entry name" value="Thioredoxin-like"/>
    <property type="match status" value="1"/>
</dbReference>